<keyword evidence="6" id="KW-1185">Reference proteome</keyword>
<comment type="caution">
    <text evidence="5">The sequence shown here is derived from an EMBL/GenBank/DDBJ whole genome shotgun (WGS) entry which is preliminary data.</text>
</comment>
<dbReference type="Pfam" id="PF00135">
    <property type="entry name" value="COesterase"/>
    <property type="match status" value="1"/>
</dbReference>
<dbReference type="SUPFAM" id="SSF53474">
    <property type="entry name" value="alpha/beta-Hydrolases"/>
    <property type="match status" value="1"/>
</dbReference>
<dbReference type="InterPro" id="IPR029058">
    <property type="entry name" value="AB_hydrolase_fold"/>
</dbReference>
<evidence type="ECO:0000313" key="5">
    <source>
        <dbReference type="EMBL" id="CAK9033747.1"/>
    </source>
</evidence>
<dbReference type="Proteomes" id="UP001642464">
    <property type="component" value="Unassembled WGS sequence"/>
</dbReference>
<reference evidence="5 6" key="1">
    <citation type="submission" date="2024-02" db="EMBL/GenBank/DDBJ databases">
        <authorList>
            <person name="Chen Y."/>
            <person name="Shah S."/>
            <person name="Dougan E. K."/>
            <person name="Thang M."/>
            <person name="Chan C."/>
        </authorList>
    </citation>
    <scope>NUCLEOTIDE SEQUENCE [LARGE SCALE GENOMIC DNA]</scope>
</reference>
<accession>A0ABP0L3K8</accession>
<dbReference type="InterPro" id="IPR050309">
    <property type="entry name" value="Type-B_Carboxylest/Lipase"/>
</dbReference>
<evidence type="ECO:0000256" key="3">
    <source>
        <dbReference type="RuleBase" id="RU361235"/>
    </source>
</evidence>
<sequence length="540" mass="59693">MMMALALAFQLSAAFAVSTGASSPLVDTPAGTLRGTLEGEVHVFKGIPYAEAPVGDLRWRPPVAAKPWDGVRDASSFGNYCLQKEATGIWHLRSQGGSEDCLYLNVYVPPDVQPNASLPCLVWIHGGGFELGAGELYNGSDLVSFWRTRNVSALVVTLNYRLNVFGFLGSELLRDRDPLRSTGNYGMQDQRMALQWVQKNIAAFGGDPKKVMIFGQSAGAGSVSVQLSMPRSRGLFSSALMESGGFSGWAGQPMRYSELWISRVMNHSRCASVSCLLQLPAVELRDAYLAIPNGQCCKQLFGNPMIPWAPTVDNVELFEHPFDLALEQKVPDVPLVLGTNTDDGAEFFSELNLTSEEFPGRFMEKFAGPGASAAEKLYASEVHPTLQGLGDGWWDAERVVTDQNFFCTTRRTAQRLAQKRPVFQYLFNHSAKNGPVVSHNDELPFVWRGLKMHLSTEEWKLSAEVAMSWYHFAATGNPSTDVLTWPQIQGQAPTLMLKFQVASQGGNEVMDAGYRDEQCNFMIGWLNRSLERWAPVDFYI</sequence>
<feature type="domain" description="Carboxylesterase type B" evidence="4">
    <location>
        <begin position="23"/>
        <end position="521"/>
    </location>
</feature>
<dbReference type="InterPro" id="IPR019826">
    <property type="entry name" value="Carboxylesterase_B_AS"/>
</dbReference>
<dbReference type="EMBL" id="CAXAMM010014446">
    <property type="protein sequence ID" value="CAK9033747.1"/>
    <property type="molecule type" value="Genomic_DNA"/>
</dbReference>
<evidence type="ECO:0000259" key="4">
    <source>
        <dbReference type="Pfam" id="PF00135"/>
    </source>
</evidence>
<evidence type="ECO:0000256" key="2">
    <source>
        <dbReference type="ARBA" id="ARBA00022801"/>
    </source>
</evidence>
<dbReference type="PROSITE" id="PS00941">
    <property type="entry name" value="CARBOXYLESTERASE_B_2"/>
    <property type="match status" value="1"/>
</dbReference>
<dbReference type="InterPro" id="IPR019819">
    <property type="entry name" value="Carboxylesterase_B_CS"/>
</dbReference>
<dbReference type="InterPro" id="IPR002018">
    <property type="entry name" value="CarbesteraseB"/>
</dbReference>
<keyword evidence="2 3" id="KW-0378">Hydrolase</keyword>
<gene>
    <name evidence="5" type="ORF">SCF082_LOCUS20632</name>
</gene>
<evidence type="ECO:0000256" key="1">
    <source>
        <dbReference type="ARBA" id="ARBA00005964"/>
    </source>
</evidence>
<dbReference type="PROSITE" id="PS00122">
    <property type="entry name" value="CARBOXYLESTERASE_B_1"/>
    <property type="match status" value="1"/>
</dbReference>
<evidence type="ECO:0000313" key="6">
    <source>
        <dbReference type="Proteomes" id="UP001642464"/>
    </source>
</evidence>
<proteinExistence type="inferred from homology"/>
<dbReference type="EC" id="3.1.1.-" evidence="3"/>
<feature type="chain" id="PRO_5044955913" description="Carboxylic ester hydrolase" evidence="3">
    <location>
        <begin position="17"/>
        <end position="540"/>
    </location>
</feature>
<dbReference type="Gene3D" id="3.40.50.1820">
    <property type="entry name" value="alpha/beta hydrolase"/>
    <property type="match status" value="1"/>
</dbReference>
<comment type="similarity">
    <text evidence="1 3">Belongs to the type-B carboxylesterase/lipase family.</text>
</comment>
<feature type="signal peptide" evidence="3">
    <location>
        <begin position="1"/>
        <end position="16"/>
    </location>
</feature>
<keyword evidence="3" id="KW-0732">Signal</keyword>
<organism evidence="5 6">
    <name type="scientific">Durusdinium trenchii</name>
    <dbReference type="NCBI Taxonomy" id="1381693"/>
    <lineage>
        <taxon>Eukaryota</taxon>
        <taxon>Sar</taxon>
        <taxon>Alveolata</taxon>
        <taxon>Dinophyceae</taxon>
        <taxon>Suessiales</taxon>
        <taxon>Symbiodiniaceae</taxon>
        <taxon>Durusdinium</taxon>
    </lineage>
</organism>
<name>A0ABP0L3K8_9DINO</name>
<dbReference type="PANTHER" id="PTHR11559">
    <property type="entry name" value="CARBOXYLESTERASE"/>
    <property type="match status" value="1"/>
</dbReference>
<protein>
    <recommendedName>
        <fullName evidence="3">Carboxylic ester hydrolase</fullName>
        <ecNumber evidence="3">3.1.1.-</ecNumber>
    </recommendedName>
</protein>